<accession>A0A4Y2GVB7</accession>
<dbReference type="EMBL" id="BGPR01001615">
    <property type="protein sequence ID" value="GBM57952.1"/>
    <property type="molecule type" value="Genomic_DNA"/>
</dbReference>
<name>A0A4Y2GVB7_ARAVE</name>
<dbReference type="Proteomes" id="UP000499080">
    <property type="component" value="Unassembled WGS sequence"/>
</dbReference>
<reference evidence="1 2" key="1">
    <citation type="journal article" date="2019" name="Sci. Rep.">
        <title>Orb-weaving spider Araneus ventricosus genome elucidates the spidroin gene catalogue.</title>
        <authorList>
            <person name="Kono N."/>
            <person name="Nakamura H."/>
            <person name="Ohtoshi R."/>
            <person name="Moran D.A.P."/>
            <person name="Shinohara A."/>
            <person name="Yoshida Y."/>
            <person name="Fujiwara M."/>
            <person name="Mori M."/>
            <person name="Tomita M."/>
            <person name="Arakawa K."/>
        </authorList>
    </citation>
    <scope>NUCLEOTIDE SEQUENCE [LARGE SCALE GENOMIC DNA]</scope>
</reference>
<evidence type="ECO:0000313" key="2">
    <source>
        <dbReference type="Proteomes" id="UP000499080"/>
    </source>
</evidence>
<keyword evidence="2" id="KW-1185">Reference proteome</keyword>
<protein>
    <submittedName>
        <fullName evidence="1">Uncharacterized protein</fullName>
    </submittedName>
</protein>
<evidence type="ECO:0000313" key="1">
    <source>
        <dbReference type="EMBL" id="GBM57952.1"/>
    </source>
</evidence>
<organism evidence="1 2">
    <name type="scientific">Araneus ventricosus</name>
    <name type="common">Orbweaver spider</name>
    <name type="synonym">Epeira ventricosa</name>
    <dbReference type="NCBI Taxonomy" id="182803"/>
    <lineage>
        <taxon>Eukaryota</taxon>
        <taxon>Metazoa</taxon>
        <taxon>Ecdysozoa</taxon>
        <taxon>Arthropoda</taxon>
        <taxon>Chelicerata</taxon>
        <taxon>Arachnida</taxon>
        <taxon>Araneae</taxon>
        <taxon>Araneomorphae</taxon>
        <taxon>Entelegynae</taxon>
        <taxon>Araneoidea</taxon>
        <taxon>Araneidae</taxon>
        <taxon>Araneus</taxon>
    </lineage>
</organism>
<gene>
    <name evidence="1" type="ORF">AVEN_157359_1</name>
</gene>
<proteinExistence type="predicted"/>
<dbReference type="AlphaFoldDB" id="A0A4Y2GVB7"/>
<comment type="caution">
    <text evidence="1">The sequence shown here is derived from an EMBL/GenBank/DDBJ whole genome shotgun (WGS) entry which is preliminary data.</text>
</comment>
<sequence length="88" mass="9631">MGHVMESLCATSSFQHCNSAYVDSTIFMQDGASLHIATPVNQLLTKHFGNGRIFTCHFPTAWPPLPYLNLRLLAVGVTIKDASNGVRL</sequence>